<dbReference type="AlphaFoldDB" id="A0A4S8R254"/>
<feature type="region of interest" description="Disordered" evidence="1">
    <location>
        <begin position="797"/>
        <end position="827"/>
    </location>
</feature>
<evidence type="ECO:0000313" key="3">
    <source>
        <dbReference type="Proteomes" id="UP000308671"/>
    </source>
</evidence>
<sequence>MVEYADMIGGLATPARGGSDPHQGVLTDASSRMNRQRTNSFNTKPQYQYHSPESFTTPDCKGFNIDYYLETSGKSSQSPHRRLRRDTSTRTLRSLARYQQTRGNHNQYDTVPYTPSKLSKVMIAEYELDISDIDTPLTTMPTRLSLNKKLPPKPIFRLENSPERRGLLDATDLSSSALPFPILQPNSVAKKSAMEEISLKDSVAKDSHTKDSAFVVTSSSAYNSDTDSVFEVGTAQIGTAYGASTNIQLLTPPEDKIMVVPRVRETNASMKRLQFNQAKLANTPETDAAKNHVLEVPSGNSCLVSPSHIASMKDNGSPLPKNQRLSRSSLINDESSFPKVVDNVISRFSTHQETSFSTNIENNDELSVRSMIDVSSNDGLNDLSTHPIIDNSDGITGTVAQDIPNHDLTEEITGNPLEVTDQGDFAQLTASSTSQGDLIQVAPNTALQAIAHSGPIGRSESQTTIGRKREMSLVPSTRFARNADRIVLGTSPPYSKVRTRLYIDEFPEDIEQSNTVLEKIARKTTPVAKPKGLSAATSKFSKRKSSLPDSAENKTLKPTELTLEKKQSLAERLSKPTASSAARANANAKSRKPEPASKSSAMSSVKNAGRGLKSRLSGMIRNRRTSEVVVMDSPIFASVSAPEQAFTPHDIPTVIVEKAPEIAPFVSDRDVGEEFASFYSEITYFTERVNQVGSVQHATNNSAGRSKLVSSQVVETSVEAADSTAQMADYPTSVAQHSVMSTAQVDAIFREQDAPPSDSVIEHRIQTLSLSAPTRSPPSIPNSHAQVQGNVQNDVQVTAGDGASDPPPRENGNGGHAHEQPLPPSVEDSLTEIKNTLDSLRHALTVERDPAQQIVLAGCAVFLTHKVQAINNNRKLRLLLQQAQDVMVLDASVEALAAKRTLRQLGHRVDAAIINHN</sequence>
<dbReference type="OrthoDB" id="3542101at2759"/>
<evidence type="ECO:0000256" key="1">
    <source>
        <dbReference type="SAM" id="MobiDB-lite"/>
    </source>
</evidence>
<feature type="region of interest" description="Disordered" evidence="1">
    <location>
        <begin position="1"/>
        <end position="55"/>
    </location>
</feature>
<protein>
    <submittedName>
        <fullName evidence="2">Uncharacterized protein</fullName>
    </submittedName>
</protein>
<dbReference type="EMBL" id="PQXL01000110">
    <property type="protein sequence ID" value="THV51450.1"/>
    <property type="molecule type" value="Genomic_DNA"/>
</dbReference>
<reference evidence="2 3" key="1">
    <citation type="submission" date="2017-12" db="EMBL/GenBank/DDBJ databases">
        <title>Comparative genomics of Botrytis spp.</title>
        <authorList>
            <person name="Valero-Jimenez C.A."/>
            <person name="Tapia P."/>
            <person name="Veloso J."/>
            <person name="Silva-Moreno E."/>
            <person name="Staats M."/>
            <person name="Valdes J.H."/>
            <person name="Van Kan J.A.L."/>
        </authorList>
    </citation>
    <scope>NUCLEOTIDE SEQUENCE [LARGE SCALE GENOMIC DNA]</scope>
    <source>
        <strain evidence="2 3">MUCL435</strain>
    </source>
</reference>
<name>A0A4S8R254_9HELO</name>
<feature type="compositionally biased region" description="Low complexity" evidence="1">
    <location>
        <begin position="578"/>
        <end position="588"/>
    </location>
</feature>
<feature type="region of interest" description="Disordered" evidence="1">
    <location>
        <begin position="525"/>
        <end position="612"/>
    </location>
</feature>
<keyword evidence="3" id="KW-1185">Reference proteome</keyword>
<accession>A0A4S8R254</accession>
<feature type="compositionally biased region" description="Polar residues" evidence="1">
    <location>
        <begin position="28"/>
        <end position="55"/>
    </location>
</feature>
<evidence type="ECO:0000313" key="2">
    <source>
        <dbReference type="EMBL" id="THV51450.1"/>
    </source>
</evidence>
<proteinExistence type="predicted"/>
<feature type="compositionally biased region" description="Basic and acidic residues" evidence="1">
    <location>
        <begin position="551"/>
        <end position="574"/>
    </location>
</feature>
<gene>
    <name evidence="2" type="ORF">BGAL_0110g00090</name>
</gene>
<comment type="caution">
    <text evidence="2">The sequence shown here is derived from an EMBL/GenBank/DDBJ whole genome shotgun (WGS) entry which is preliminary data.</text>
</comment>
<organism evidence="2 3">
    <name type="scientific">Botrytis galanthina</name>
    <dbReference type="NCBI Taxonomy" id="278940"/>
    <lineage>
        <taxon>Eukaryota</taxon>
        <taxon>Fungi</taxon>
        <taxon>Dikarya</taxon>
        <taxon>Ascomycota</taxon>
        <taxon>Pezizomycotina</taxon>
        <taxon>Leotiomycetes</taxon>
        <taxon>Helotiales</taxon>
        <taxon>Sclerotiniaceae</taxon>
        <taxon>Botrytis</taxon>
    </lineage>
</organism>
<feature type="compositionally biased region" description="Polar residues" evidence="1">
    <location>
        <begin position="597"/>
        <end position="606"/>
    </location>
</feature>
<feature type="region of interest" description="Disordered" evidence="1">
    <location>
        <begin position="71"/>
        <end position="91"/>
    </location>
</feature>
<dbReference type="Proteomes" id="UP000308671">
    <property type="component" value="Unassembled WGS sequence"/>
</dbReference>